<evidence type="ECO:0000313" key="6">
    <source>
        <dbReference type="EMBL" id="CAI6343107.1"/>
    </source>
</evidence>
<dbReference type="GO" id="GO:0016020">
    <property type="term" value="C:membrane"/>
    <property type="evidence" value="ECO:0007669"/>
    <property type="project" value="UniProtKB-SubCell"/>
</dbReference>
<keyword evidence="2 5" id="KW-0812">Transmembrane</keyword>
<evidence type="ECO:0000256" key="4">
    <source>
        <dbReference type="ARBA" id="ARBA00022989"/>
    </source>
</evidence>
<keyword evidence="5" id="KW-0472">Membrane</keyword>
<dbReference type="Proteomes" id="UP001160148">
    <property type="component" value="Unassembled WGS sequence"/>
</dbReference>
<comment type="caution">
    <text evidence="6">The sequence shown here is derived from an EMBL/GenBank/DDBJ whole genome shotgun (WGS) entry which is preliminary data.</text>
</comment>
<evidence type="ECO:0000256" key="5">
    <source>
        <dbReference type="SAM" id="Phobius"/>
    </source>
</evidence>
<dbReference type="EMBL" id="CARXXK010000001">
    <property type="protein sequence ID" value="CAI6343107.1"/>
    <property type="molecule type" value="Genomic_DNA"/>
</dbReference>
<keyword evidence="7" id="KW-1185">Reference proteome</keyword>
<dbReference type="PANTHER" id="PTHR13055">
    <property type="entry name" value="TUMOR ENDOTHELIAL MARKER 7 RELATED"/>
    <property type="match status" value="1"/>
</dbReference>
<keyword evidence="4 5" id="KW-1133">Transmembrane helix</keyword>
<sequence>MLLYSHRRAATINLTFQFPFYGNLINSITIATGGFLYLGDYVHSLLAATQYIAPLMSLMANFDLSSSNH</sequence>
<dbReference type="InterPro" id="IPR031152">
    <property type="entry name" value="PLXDC"/>
</dbReference>
<keyword evidence="3" id="KW-0732">Signal</keyword>
<feature type="transmembrane region" description="Helical" evidence="5">
    <location>
        <begin position="20"/>
        <end position="39"/>
    </location>
</feature>
<organism evidence="6 7">
    <name type="scientific">Macrosiphum euphorbiae</name>
    <name type="common">potato aphid</name>
    <dbReference type="NCBI Taxonomy" id="13131"/>
    <lineage>
        <taxon>Eukaryota</taxon>
        <taxon>Metazoa</taxon>
        <taxon>Ecdysozoa</taxon>
        <taxon>Arthropoda</taxon>
        <taxon>Hexapoda</taxon>
        <taxon>Insecta</taxon>
        <taxon>Pterygota</taxon>
        <taxon>Neoptera</taxon>
        <taxon>Paraneoptera</taxon>
        <taxon>Hemiptera</taxon>
        <taxon>Sternorrhyncha</taxon>
        <taxon>Aphidomorpha</taxon>
        <taxon>Aphidoidea</taxon>
        <taxon>Aphididae</taxon>
        <taxon>Macrosiphini</taxon>
        <taxon>Macrosiphum</taxon>
    </lineage>
</organism>
<evidence type="ECO:0000256" key="1">
    <source>
        <dbReference type="ARBA" id="ARBA00004479"/>
    </source>
</evidence>
<dbReference type="PANTHER" id="PTHR13055:SF12">
    <property type="entry name" value="LD40707P"/>
    <property type="match status" value="1"/>
</dbReference>
<comment type="subcellular location">
    <subcellularLocation>
        <location evidence="1">Membrane</location>
        <topology evidence="1">Single-pass type I membrane protein</topology>
    </subcellularLocation>
</comment>
<protein>
    <submittedName>
        <fullName evidence="6">Uncharacterized protein</fullName>
    </submittedName>
</protein>
<dbReference type="AlphaFoldDB" id="A0AAV0VFV5"/>
<proteinExistence type="predicted"/>
<name>A0AAV0VFV5_9HEMI</name>
<accession>A0AAV0VFV5</accession>
<evidence type="ECO:0000313" key="7">
    <source>
        <dbReference type="Proteomes" id="UP001160148"/>
    </source>
</evidence>
<reference evidence="6 7" key="1">
    <citation type="submission" date="2023-01" db="EMBL/GenBank/DDBJ databases">
        <authorList>
            <person name="Whitehead M."/>
        </authorList>
    </citation>
    <scope>NUCLEOTIDE SEQUENCE [LARGE SCALE GENOMIC DNA]</scope>
</reference>
<evidence type="ECO:0000256" key="3">
    <source>
        <dbReference type="ARBA" id="ARBA00022729"/>
    </source>
</evidence>
<gene>
    <name evidence="6" type="ORF">MEUPH1_LOCUS422</name>
</gene>
<evidence type="ECO:0000256" key="2">
    <source>
        <dbReference type="ARBA" id="ARBA00022692"/>
    </source>
</evidence>